<dbReference type="Gene3D" id="3.10.180.10">
    <property type="entry name" value="2,3-Dihydroxybiphenyl 1,2-Dioxygenase, domain 1"/>
    <property type="match status" value="2"/>
</dbReference>
<dbReference type="InterPro" id="IPR052164">
    <property type="entry name" value="Anthracycline_SecMetBiosynth"/>
</dbReference>
<dbReference type="SUPFAM" id="SSF54593">
    <property type="entry name" value="Glyoxalase/Bleomycin resistance protein/Dihydroxybiphenyl dioxygenase"/>
    <property type="match status" value="2"/>
</dbReference>
<proteinExistence type="predicted"/>
<dbReference type="PANTHER" id="PTHR33993">
    <property type="entry name" value="GLYOXALASE-RELATED"/>
    <property type="match status" value="1"/>
</dbReference>
<keyword evidence="3" id="KW-1185">Reference proteome</keyword>
<dbReference type="PROSITE" id="PS51819">
    <property type="entry name" value="VOC"/>
    <property type="match status" value="2"/>
</dbReference>
<reference evidence="2 3" key="1">
    <citation type="submission" date="2024-04" db="EMBL/GenBank/DDBJ databases">
        <title>Arthrobacter nanjingensis.</title>
        <authorList>
            <person name="Park M."/>
        </authorList>
    </citation>
    <scope>NUCLEOTIDE SEQUENCE [LARGE SCALE GENOMIC DNA]</scope>
    <source>
        <strain evidence="2 3">A33</strain>
    </source>
</reference>
<feature type="domain" description="VOC" evidence="1">
    <location>
        <begin position="1"/>
        <end position="110"/>
    </location>
</feature>
<evidence type="ECO:0000259" key="1">
    <source>
        <dbReference type="PROSITE" id="PS51819"/>
    </source>
</evidence>
<accession>A0ABU9KJF2</accession>
<dbReference type="Proteomes" id="UP001388406">
    <property type="component" value="Unassembled WGS sequence"/>
</dbReference>
<dbReference type="EMBL" id="JBCAMI010000002">
    <property type="protein sequence ID" value="MEL4080012.1"/>
    <property type="molecule type" value="Genomic_DNA"/>
</dbReference>
<organism evidence="2 3">
    <name type="scientific">Arthrobacter nanjingensis</name>
    <dbReference type="NCBI Taxonomy" id="1387716"/>
    <lineage>
        <taxon>Bacteria</taxon>
        <taxon>Bacillati</taxon>
        <taxon>Actinomycetota</taxon>
        <taxon>Actinomycetes</taxon>
        <taxon>Micrococcales</taxon>
        <taxon>Micrococcaceae</taxon>
        <taxon>Arthrobacter</taxon>
    </lineage>
</organism>
<dbReference type="InterPro" id="IPR004360">
    <property type="entry name" value="Glyas_Fos-R_dOase_dom"/>
</dbReference>
<feature type="domain" description="VOC" evidence="1">
    <location>
        <begin position="124"/>
        <end position="240"/>
    </location>
</feature>
<gene>
    <name evidence="2" type="ORF">AAC385_03970</name>
</gene>
<dbReference type="RefSeq" id="WP_342006874.1">
    <property type="nucleotide sequence ID" value="NZ_JBCAMI010000002.1"/>
</dbReference>
<protein>
    <submittedName>
        <fullName evidence="2">VOC family protein</fullName>
    </submittedName>
</protein>
<dbReference type="CDD" id="cd07247">
    <property type="entry name" value="SgaA_N_like"/>
    <property type="match status" value="2"/>
</dbReference>
<name>A0ABU9KJF2_9MICC</name>
<dbReference type="InterPro" id="IPR029068">
    <property type="entry name" value="Glyas_Bleomycin-R_OHBP_Dase"/>
</dbReference>
<dbReference type="PANTHER" id="PTHR33993:SF10">
    <property type="entry name" value="CONSERVED PROTEIN"/>
    <property type="match status" value="1"/>
</dbReference>
<dbReference type="InterPro" id="IPR037523">
    <property type="entry name" value="VOC_core"/>
</dbReference>
<evidence type="ECO:0000313" key="3">
    <source>
        <dbReference type="Proteomes" id="UP001388406"/>
    </source>
</evidence>
<comment type="caution">
    <text evidence="2">The sequence shown here is derived from an EMBL/GenBank/DDBJ whole genome shotgun (WGS) entry which is preliminary data.</text>
</comment>
<evidence type="ECO:0000313" key="2">
    <source>
        <dbReference type="EMBL" id="MEL4080012.1"/>
    </source>
</evidence>
<dbReference type="Pfam" id="PF00903">
    <property type="entry name" value="Glyoxalase"/>
    <property type="match status" value="2"/>
</dbReference>
<sequence length="242" mass="26169">MTDDVEGAKKFYGELLGWTFEGSDEELYGGYVTASKDGKQVAGIMAKMPDQAEMPNTWSIYLRSTDAEATAAAVADAGGQVFVPPMTVPEMGVMAMASDPSGAVVGIWEPLGHAGYQLVNETGSVGWHELNSRGYEAAVEFYRKAFGWETSTMADTPEFRYTTLGEGEAARAGIFDANTFLPEGVPSHWQIFLVVDNADEAVKKIAELGGQVIAEPWDDPHGRHARVTDAQGAPFMLHQSLR</sequence>